<dbReference type="EMBL" id="GBRH01207334">
    <property type="protein sequence ID" value="JAD90561.1"/>
    <property type="molecule type" value="Transcribed_RNA"/>
</dbReference>
<accession>A0A0A9DS09</accession>
<proteinExistence type="predicted"/>
<dbReference type="AlphaFoldDB" id="A0A0A9DS09"/>
<name>A0A0A9DS09_ARUDO</name>
<protein>
    <submittedName>
        <fullName evidence="1">CBL06</fullName>
    </submittedName>
</protein>
<reference evidence="1" key="2">
    <citation type="journal article" date="2015" name="Data Brief">
        <title>Shoot transcriptome of the giant reed, Arundo donax.</title>
        <authorList>
            <person name="Barrero R.A."/>
            <person name="Guerrero F.D."/>
            <person name="Moolhuijzen P."/>
            <person name="Goolsby J.A."/>
            <person name="Tidwell J."/>
            <person name="Bellgard S.E."/>
            <person name="Bellgard M.I."/>
        </authorList>
    </citation>
    <scope>NUCLEOTIDE SEQUENCE</scope>
    <source>
        <tissue evidence="1">Shoot tissue taken approximately 20 cm above the soil surface</tissue>
    </source>
</reference>
<sequence length="28" mass="3523">MKHTYCMDKLFEFNNRIFLFIKKIKNSI</sequence>
<organism evidence="1">
    <name type="scientific">Arundo donax</name>
    <name type="common">Giant reed</name>
    <name type="synonym">Donax arundinaceus</name>
    <dbReference type="NCBI Taxonomy" id="35708"/>
    <lineage>
        <taxon>Eukaryota</taxon>
        <taxon>Viridiplantae</taxon>
        <taxon>Streptophyta</taxon>
        <taxon>Embryophyta</taxon>
        <taxon>Tracheophyta</taxon>
        <taxon>Spermatophyta</taxon>
        <taxon>Magnoliopsida</taxon>
        <taxon>Liliopsida</taxon>
        <taxon>Poales</taxon>
        <taxon>Poaceae</taxon>
        <taxon>PACMAD clade</taxon>
        <taxon>Arundinoideae</taxon>
        <taxon>Arundineae</taxon>
        <taxon>Arundo</taxon>
    </lineage>
</organism>
<evidence type="ECO:0000313" key="1">
    <source>
        <dbReference type="EMBL" id="JAD90561.1"/>
    </source>
</evidence>
<reference evidence="1" key="1">
    <citation type="submission" date="2014-09" db="EMBL/GenBank/DDBJ databases">
        <authorList>
            <person name="Magalhaes I.L.F."/>
            <person name="Oliveira U."/>
            <person name="Santos F.R."/>
            <person name="Vidigal T.H.D.A."/>
            <person name="Brescovit A.D."/>
            <person name="Santos A.J."/>
        </authorList>
    </citation>
    <scope>NUCLEOTIDE SEQUENCE</scope>
    <source>
        <tissue evidence="1">Shoot tissue taken approximately 20 cm above the soil surface</tissue>
    </source>
</reference>